<dbReference type="PANTHER" id="PTHR42852">
    <property type="entry name" value="THIOL:DISULFIDE INTERCHANGE PROTEIN DSBE"/>
    <property type="match status" value="1"/>
</dbReference>
<dbReference type="Gene3D" id="3.40.30.10">
    <property type="entry name" value="Glutaredoxin"/>
    <property type="match status" value="1"/>
</dbReference>
<protein>
    <submittedName>
        <fullName evidence="7">DsbE family thiol:disulfide interchange protein</fullName>
    </submittedName>
</protein>
<dbReference type="InterPro" id="IPR004799">
    <property type="entry name" value="Periplasmic_diS_OxRdtase_DsbE"/>
</dbReference>
<comment type="subcellular location">
    <subcellularLocation>
        <location evidence="1">Cell envelope</location>
    </subcellularLocation>
</comment>
<dbReference type="InterPro" id="IPR050553">
    <property type="entry name" value="Thioredoxin_ResA/DsbE_sf"/>
</dbReference>
<dbReference type="InterPro" id="IPR013766">
    <property type="entry name" value="Thioredoxin_domain"/>
</dbReference>
<dbReference type="CDD" id="cd03010">
    <property type="entry name" value="TlpA_like_DsbE"/>
    <property type="match status" value="1"/>
</dbReference>
<name>A0A516H1V0_9PROT</name>
<accession>A0A516H1V0</accession>
<dbReference type="KEGG" id="fer:FNB15_10900"/>
<dbReference type="PROSITE" id="PS51352">
    <property type="entry name" value="THIOREDOXIN_2"/>
    <property type="match status" value="1"/>
</dbReference>
<comment type="similarity">
    <text evidence="2">Belongs to the thioredoxin family. DsbE subfamily.</text>
</comment>
<evidence type="ECO:0000313" key="7">
    <source>
        <dbReference type="EMBL" id="QDO97744.1"/>
    </source>
</evidence>
<dbReference type="OrthoDB" id="9799347at2"/>
<dbReference type="AlphaFoldDB" id="A0A516H1V0"/>
<keyword evidence="3" id="KW-0201">Cytochrome c-type biogenesis</keyword>
<evidence type="ECO:0000256" key="3">
    <source>
        <dbReference type="ARBA" id="ARBA00022748"/>
    </source>
</evidence>
<dbReference type="EMBL" id="CP041636">
    <property type="protein sequence ID" value="QDO97744.1"/>
    <property type="molecule type" value="Genomic_DNA"/>
</dbReference>
<sequence length="184" mass="19928">MRLTSLVPLVLFVVIGIGLAIGLTLNPRDIPSALIGKPVPEFSLPPVQGRTQGLSTADLKTGQPSVVNVFASWCVPCRVEHPLIMALKRDNLAPIHGLNYKDDPADVAKWLDQLGDPFTRTGADRNGRIGIDWGVYGVPETFVVDGAGQIVCKHVGPLMQYDLDTKIRPLLQDLVAGRQSKVKC</sequence>
<evidence type="ECO:0000259" key="6">
    <source>
        <dbReference type="PROSITE" id="PS51352"/>
    </source>
</evidence>
<evidence type="ECO:0000256" key="4">
    <source>
        <dbReference type="ARBA" id="ARBA00023157"/>
    </source>
</evidence>
<dbReference type="InterPro" id="IPR036249">
    <property type="entry name" value="Thioredoxin-like_sf"/>
</dbReference>
<reference evidence="7 8" key="1">
    <citation type="submission" date="2019-07" db="EMBL/GenBank/DDBJ databases">
        <title>Genome sequencing for Ferrovibrio sp. K5.</title>
        <authorList>
            <person name="Park S.-J."/>
        </authorList>
    </citation>
    <scope>NUCLEOTIDE SEQUENCE [LARGE SCALE GENOMIC DNA]</scope>
    <source>
        <strain evidence="7 8">K5</strain>
    </source>
</reference>
<dbReference type="PROSITE" id="PS00194">
    <property type="entry name" value="THIOREDOXIN_1"/>
    <property type="match status" value="1"/>
</dbReference>
<dbReference type="GO" id="GO:0030288">
    <property type="term" value="C:outer membrane-bounded periplasmic space"/>
    <property type="evidence" value="ECO:0007669"/>
    <property type="project" value="InterPro"/>
</dbReference>
<evidence type="ECO:0000313" key="8">
    <source>
        <dbReference type="Proteomes" id="UP000317496"/>
    </source>
</evidence>
<keyword evidence="5" id="KW-0676">Redox-active center</keyword>
<dbReference type="RefSeq" id="WP_144068725.1">
    <property type="nucleotide sequence ID" value="NZ_CP041636.1"/>
</dbReference>
<gene>
    <name evidence="7" type="ORF">FNB15_10900</name>
</gene>
<dbReference type="Proteomes" id="UP000317496">
    <property type="component" value="Chromosome"/>
</dbReference>
<dbReference type="PANTHER" id="PTHR42852:SF6">
    <property type="entry name" value="THIOL:DISULFIDE INTERCHANGE PROTEIN DSBE"/>
    <property type="match status" value="1"/>
</dbReference>
<dbReference type="GO" id="GO:0017004">
    <property type="term" value="P:cytochrome complex assembly"/>
    <property type="evidence" value="ECO:0007669"/>
    <property type="project" value="UniProtKB-KW"/>
</dbReference>
<keyword evidence="8" id="KW-1185">Reference proteome</keyword>
<dbReference type="Pfam" id="PF08534">
    <property type="entry name" value="Redoxin"/>
    <property type="match status" value="1"/>
</dbReference>
<evidence type="ECO:0000256" key="2">
    <source>
        <dbReference type="ARBA" id="ARBA00007758"/>
    </source>
</evidence>
<feature type="domain" description="Thioredoxin" evidence="6">
    <location>
        <begin position="33"/>
        <end position="176"/>
    </location>
</feature>
<dbReference type="InterPro" id="IPR013740">
    <property type="entry name" value="Redoxin"/>
</dbReference>
<keyword evidence="4" id="KW-1015">Disulfide bond</keyword>
<dbReference type="NCBIfam" id="TIGR00385">
    <property type="entry name" value="dsbE"/>
    <property type="match status" value="1"/>
</dbReference>
<dbReference type="InterPro" id="IPR017937">
    <property type="entry name" value="Thioredoxin_CS"/>
</dbReference>
<evidence type="ECO:0000256" key="5">
    <source>
        <dbReference type="ARBA" id="ARBA00023284"/>
    </source>
</evidence>
<organism evidence="7 8">
    <name type="scientific">Ferrovibrio terrae</name>
    <dbReference type="NCBI Taxonomy" id="2594003"/>
    <lineage>
        <taxon>Bacteria</taxon>
        <taxon>Pseudomonadati</taxon>
        <taxon>Pseudomonadota</taxon>
        <taxon>Alphaproteobacteria</taxon>
        <taxon>Rhodospirillales</taxon>
        <taxon>Rhodospirillaceae</taxon>
        <taxon>Ferrovibrio</taxon>
    </lineage>
</organism>
<proteinExistence type="inferred from homology"/>
<evidence type="ECO:0000256" key="1">
    <source>
        <dbReference type="ARBA" id="ARBA00004196"/>
    </source>
</evidence>
<dbReference type="SUPFAM" id="SSF52833">
    <property type="entry name" value="Thioredoxin-like"/>
    <property type="match status" value="1"/>
</dbReference>
<dbReference type="GO" id="GO:0015036">
    <property type="term" value="F:disulfide oxidoreductase activity"/>
    <property type="evidence" value="ECO:0007669"/>
    <property type="project" value="InterPro"/>
</dbReference>